<dbReference type="InterPro" id="IPR011856">
    <property type="entry name" value="tRNA_endonuc-like_dom_sf"/>
</dbReference>
<accession>A0ABX2I7D7</accession>
<name>A0ABX2I7D7_BLAHA</name>
<gene>
    <name evidence="3" type="ORF">G5A70_04345</name>
</gene>
<dbReference type="InterPro" id="IPR041527">
    <property type="entry name" value="YhcG_N"/>
</dbReference>
<evidence type="ECO:0000313" key="4">
    <source>
        <dbReference type="Proteomes" id="UP000822142"/>
    </source>
</evidence>
<comment type="caution">
    <text evidence="3">The sequence shown here is derived from an EMBL/GenBank/DDBJ whole genome shotgun (WGS) entry which is preliminary data.</text>
</comment>
<dbReference type="Pfam" id="PF06250">
    <property type="entry name" value="YhcG_C"/>
    <property type="match status" value="1"/>
</dbReference>
<proteinExistence type="predicted"/>
<dbReference type="Proteomes" id="UP000822142">
    <property type="component" value="Unassembled WGS sequence"/>
</dbReference>
<dbReference type="InterPro" id="IPR009362">
    <property type="entry name" value="YhcG_C"/>
</dbReference>
<reference evidence="3 4" key="1">
    <citation type="journal article" date="2020" name="Cell Host Microbe">
        <title>Functional and Genomic Variation between Human-Derived Isolates of Lachnospiraceae Reveals Inter- and Intra-Species Diversity.</title>
        <authorList>
            <person name="Sorbara M.T."/>
            <person name="Littmann E.R."/>
            <person name="Fontana E."/>
            <person name="Moody T.U."/>
            <person name="Kohout C.E."/>
            <person name="Gjonbalaj M."/>
            <person name="Eaton V."/>
            <person name="Seok R."/>
            <person name="Leiner I.M."/>
            <person name="Pamer E.G."/>
        </authorList>
    </citation>
    <scope>NUCLEOTIDE SEQUENCE [LARGE SCALE GENOMIC DNA]</scope>
    <source>
        <strain evidence="3 4">MSK.15.26</strain>
    </source>
</reference>
<dbReference type="RefSeq" id="WP_173748384.1">
    <property type="nucleotide sequence ID" value="NZ_JAAITA010000003.1"/>
</dbReference>
<protein>
    <submittedName>
        <fullName evidence="3">DUF1016 domain-containing protein</fullName>
    </submittedName>
</protein>
<evidence type="ECO:0000259" key="2">
    <source>
        <dbReference type="Pfam" id="PF17761"/>
    </source>
</evidence>
<feature type="domain" description="YhcG PDDEXK nuclease" evidence="1">
    <location>
        <begin position="188"/>
        <end position="342"/>
    </location>
</feature>
<dbReference type="EMBL" id="JAAITA010000003">
    <property type="protein sequence ID" value="NSJ85419.1"/>
    <property type="molecule type" value="Genomic_DNA"/>
</dbReference>
<dbReference type="PANTHER" id="PTHR30547:SF5">
    <property type="entry name" value="NUCLEASE YHCG-RELATED"/>
    <property type="match status" value="1"/>
</dbReference>
<keyword evidence="4" id="KW-1185">Reference proteome</keyword>
<dbReference type="Pfam" id="PF17761">
    <property type="entry name" value="DUF1016_N"/>
    <property type="match status" value="1"/>
</dbReference>
<organism evidence="3 4">
    <name type="scientific">Blautia hansenii</name>
    <name type="common">Ruminococcus hansenii</name>
    <dbReference type="NCBI Taxonomy" id="1322"/>
    <lineage>
        <taxon>Bacteria</taxon>
        <taxon>Bacillati</taxon>
        <taxon>Bacillota</taxon>
        <taxon>Clostridia</taxon>
        <taxon>Lachnospirales</taxon>
        <taxon>Lachnospiraceae</taxon>
        <taxon>Blautia</taxon>
    </lineage>
</organism>
<evidence type="ECO:0000259" key="1">
    <source>
        <dbReference type="Pfam" id="PF06250"/>
    </source>
</evidence>
<dbReference type="PANTHER" id="PTHR30547">
    <property type="entry name" value="UNCHARACTERIZED PROTEIN YHCG-RELATED"/>
    <property type="match status" value="1"/>
</dbReference>
<feature type="domain" description="YhcG N-terminal" evidence="2">
    <location>
        <begin position="19"/>
        <end position="167"/>
    </location>
</feature>
<sequence length="357" mass="41493">MDMDKLIEVDAQYREWISEVSKRFHQSQIKAAVKVNDEMLRFYWQLGKELHDRKDTFSYGQSFYKTISRDLRRELPDVKSFSETNLRYMQKFAELYSEVSNFPQLGEDFRNEEIEPLFAIPWGHHKIIIDKCNGNPKKAVFFVNQVIQNNWSRAVLLNFLDTDLYERQGKAITNFNLTLPAIQSDLAQEITKDPYKFDFITLTQSYNEKELKDALMDNIQKFLLELGNGFAFVGREYRIEIGSTENFIDMLFYHIRLHCYVVVEVKVTEFESSYAGQLGTYVVAVNHQLKTEKDEPTLGLLVCKSKDDIKAQYALEASSQPLGVSAYELSKLIPENFKGSLPSIDEIESELRKDTEG</sequence>
<dbReference type="Gene3D" id="3.40.1350.10">
    <property type="match status" value="1"/>
</dbReference>
<evidence type="ECO:0000313" key="3">
    <source>
        <dbReference type="EMBL" id="NSJ85419.1"/>
    </source>
</evidence>
<dbReference type="InterPro" id="IPR053148">
    <property type="entry name" value="PD-DEXK-like_domain"/>
</dbReference>